<dbReference type="EMBL" id="SDEE01001184">
    <property type="protein sequence ID" value="RXW12603.1"/>
    <property type="molecule type" value="Genomic_DNA"/>
</dbReference>
<dbReference type="OrthoDB" id="2747778at2759"/>
<name>A0A4Q2D0E1_9AGAR</name>
<organism evidence="3 4">
    <name type="scientific">Candolleomyces aberdarensis</name>
    <dbReference type="NCBI Taxonomy" id="2316362"/>
    <lineage>
        <taxon>Eukaryota</taxon>
        <taxon>Fungi</taxon>
        <taxon>Dikarya</taxon>
        <taxon>Basidiomycota</taxon>
        <taxon>Agaricomycotina</taxon>
        <taxon>Agaricomycetes</taxon>
        <taxon>Agaricomycetidae</taxon>
        <taxon>Agaricales</taxon>
        <taxon>Agaricineae</taxon>
        <taxon>Psathyrellaceae</taxon>
        <taxon>Candolleomyces</taxon>
    </lineage>
</organism>
<feature type="region of interest" description="Disordered" evidence="1">
    <location>
        <begin position="620"/>
        <end position="687"/>
    </location>
</feature>
<accession>A0A4Q2D0E1</accession>
<feature type="domain" description="Fungal-type protein kinase" evidence="2">
    <location>
        <begin position="155"/>
        <end position="353"/>
    </location>
</feature>
<comment type="caution">
    <text evidence="3">The sequence shown here is derived from an EMBL/GenBank/DDBJ whole genome shotgun (WGS) entry which is preliminary data.</text>
</comment>
<evidence type="ECO:0000256" key="1">
    <source>
        <dbReference type="SAM" id="MobiDB-lite"/>
    </source>
</evidence>
<dbReference type="SUPFAM" id="SSF56112">
    <property type="entry name" value="Protein kinase-like (PK-like)"/>
    <property type="match status" value="1"/>
</dbReference>
<dbReference type="Gene3D" id="1.10.510.10">
    <property type="entry name" value="Transferase(Phosphotransferase) domain 1"/>
    <property type="match status" value="1"/>
</dbReference>
<dbReference type="InterPro" id="IPR011009">
    <property type="entry name" value="Kinase-like_dom_sf"/>
</dbReference>
<feature type="domain" description="Fungal-type protein kinase" evidence="2">
    <location>
        <begin position="373"/>
        <end position="503"/>
    </location>
</feature>
<dbReference type="PANTHER" id="PTHR38248">
    <property type="entry name" value="FUNK1 6"/>
    <property type="match status" value="1"/>
</dbReference>
<reference evidence="3 4" key="1">
    <citation type="submission" date="2019-01" db="EMBL/GenBank/DDBJ databases">
        <title>Draft genome sequence of Psathyrella aberdarensis IHI B618.</title>
        <authorList>
            <person name="Buettner E."/>
            <person name="Kellner H."/>
        </authorList>
    </citation>
    <scope>NUCLEOTIDE SEQUENCE [LARGE SCALE GENOMIC DNA]</scope>
    <source>
        <strain evidence="3 4">IHI B618</strain>
    </source>
</reference>
<keyword evidence="4" id="KW-1185">Reference proteome</keyword>
<feature type="compositionally biased region" description="Polar residues" evidence="1">
    <location>
        <begin position="660"/>
        <end position="676"/>
    </location>
</feature>
<gene>
    <name evidence="3" type="ORF">EST38_g13250</name>
</gene>
<dbReference type="STRING" id="2316362.A0A4Q2D0E1"/>
<sequence>MRTRSFAKQAEATSVDETLAEQKPLIVLELGEILELGDTSFARSLHHDLASDSAIDSFLKKSRFYNLTQHRWRLPRNYTKLLYGDFYTPFCNIFSSILRHFWRNESAQGTRRVVDTHNTPLRHSKAENPSLTSRPSLVIKAEGPSFQLPDTEPGQKPAQVGFSNVAACIELRAEGDNFPVSEQLVRVAIYARQLFIHQPNRRFVRILVLTGAYLRLFHFDRSGAQYTPPLDINADPHTFVRLVLGLSSPNEADIGLDTSIQWRIENGRKVSGMLTTRGADENEIVYPLLHVDALFSRTDLSGRCTTCWSVSNPINGEELLVKDSWRSCERTPEFVYLEEALGISGVAQMVSYEPDRCQAKDLRGFGNNVPAGFENRINTRVVMKCYGPTITKFSSAQHLLCILRDAISAHRKLLRKGILHGDVSIQNILTGSPKAEPGHRGVLIDLDIASRYIAGSVNALTDWRVGTSLYQSIMVVLSGEFADPLVHDHLDELESFFYVFSRIIHAYDCHGVFHSMASDLKGWEKYSDDQMLHAACKRVFIVEPTVPREVSARWPEACLRVFHDFRDFIKCIVVKKLTIAYEKPEDRAEALESLWSSAEDHYNHVLGLFDEGIAALGKAELGNPATSPSRRPATGPVRPPMEQSPLKRPSDDYPEAQPTAKRSTSPRITRNARSPRSPSPCITPRSA</sequence>
<dbReference type="InterPro" id="IPR040976">
    <property type="entry name" value="Pkinase_fungal"/>
</dbReference>
<dbReference type="PANTHER" id="PTHR38248:SF2">
    <property type="entry name" value="FUNK1 11"/>
    <property type="match status" value="1"/>
</dbReference>
<protein>
    <recommendedName>
        <fullName evidence="2">Fungal-type protein kinase domain-containing protein</fullName>
    </recommendedName>
</protein>
<dbReference type="Proteomes" id="UP000290288">
    <property type="component" value="Unassembled WGS sequence"/>
</dbReference>
<evidence type="ECO:0000313" key="4">
    <source>
        <dbReference type="Proteomes" id="UP000290288"/>
    </source>
</evidence>
<proteinExistence type="predicted"/>
<evidence type="ECO:0000313" key="3">
    <source>
        <dbReference type="EMBL" id="RXW12603.1"/>
    </source>
</evidence>
<dbReference type="Pfam" id="PF17667">
    <property type="entry name" value="Pkinase_fungal"/>
    <property type="match status" value="2"/>
</dbReference>
<dbReference type="AlphaFoldDB" id="A0A4Q2D0E1"/>
<evidence type="ECO:0000259" key="2">
    <source>
        <dbReference type="Pfam" id="PF17667"/>
    </source>
</evidence>